<dbReference type="OMA" id="ERIEDWD"/>
<dbReference type="GeneID" id="14920120"/>
<dbReference type="RefSeq" id="XP_004341427.1">
    <property type="nucleotide sequence ID" value="XM_004341379.1"/>
</dbReference>
<dbReference type="Pfam" id="PF02214">
    <property type="entry name" value="BTB_2"/>
    <property type="match status" value="1"/>
</dbReference>
<dbReference type="Gene3D" id="2.160.20.80">
    <property type="entry name" value="E3 ubiquitin-protein ligase SopA"/>
    <property type="match status" value="1"/>
</dbReference>
<dbReference type="CDD" id="cd18316">
    <property type="entry name" value="BTB_POZ_KCTD-like"/>
    <property type="match status" value="1"/>
</dbReference>
<dbReference type="Pfam" id="PF00805">
    <property type="entry name" value="Pentapeptide"/>
    <property type="match status" value="1"/>
</dbReference>
<dbReference type="PANTHER" id="PTHR14136">
    <property type="entry name" value="BTB_POZ DOMAIN-CONTAINING PROTEIN KCTD9"/>
    <property type="match status" value="1"/>
</dbReference>
<dbReference type="InterPro" id="IPR003131">
    <property type="entry name" value="T1-type_BTB"/>
</dbReference>
<dbReference type="SUPFAM" id="SSF54695">
    <property type="entry name" value="POZ domain"/>
    <property type="match status" value="1"/>
</dbReference>
<dbReference type="Pfam" id="PF13599">
    <property type="entry name" value="Pentapeptide_4"/>
    <property type="match status" value="1"/>
</dbReference>
<dbReference type="OrthoDB" id="17814at2759"/>
<evidence type="ECO:0000259" key="1">
    <source>
        <dbReference type="SMART" id="SM00225"/>
    </source>
</evidence>
<dbReference type="InterPro" id="IPR051082">
    <property type="entry name" value="Pentapeptide-BTB/POZ_domain"/>
</dbReference>
<reference evidence="2 3" key="1">
    <citation type="journal article" date="2013" name="Genome Biol.">
        <title>Genome of Acanthamoeba castellanii highlights extensive lateral gene transfer and early evolution of tyrosine kinase signaling.</title>
        <authorList>
            <person name="Clarke M."/>
            <person name="Lohan A.J."/>
            <person name="Liu B."/>
            <person name="Lagkouvardos I."/>
            <person name="Roy S."/>
            <person name="Zafar N."/>
            <person name="Bertelli C."/>
            <person name="Schilde C."/>
            <person name="Kianianmomeni A."/>
            <person name="Burglin T.R."/>
            <person name="Frech C."/>
            <person name="Turcotte B."/>
            <person name="Kopec K.O."/>
            <person name="Synnott J.M."/>
            <person name="Choo C."/>
            <person name="Paponov I."/>
            <person name="Finkler A."/>
            <person name="Soon Heng Tan C."/>
            <person name="Hutchins A.P."/>
            <person name="Weinmeier T."/>
            <person name="Rattei T."/>
            <person name="Chu J.S."/>
            <person name="Gimenez G."/>
            <person name="Irimia M."/>
            <person name="Rigden D.J."/>
            <person name="Fitzpatrick D.A."/>
            <person name="Lorenzo-Morales J."/>
            <person name="Bateman A."/>
            <person name="Chiu C.H."/>
            <person name="Tang P."/>
            <person name="Hegemann P."/>
            <person name="Fromm H."/>
            <person name="Raoult D."/>
            <person name="Greub G."/>
            <person name="Miranda-Saavedra D."/>
            <person name="Chen N."/>
            <person name="Nash P."/>
            <person name="Ginger M.L."/>
            <person name="Horn M."/>
            <person name="Schaap P."/>
            <person name="Caler L."/>
            <person name="Loftus B."/>
        </authorList>
    </citation>
    <scope>NUCLEOTIDE SEQUENCE [LARGE SCALE GENOMIC DNA]</scope>
    <source>
        <strain evidence="2 3">Neff</strain>
    </source>
</reference>
<dbReference type="SUPFAM" id="SSF141571">
    <property type="entry name" value="Pentapeptide repeat-like"/>
    <property type="match status" value="1"/>
</dbReference>
<name>L8H285_ACACF</name>
<evidence type="ECO:0000313" key="3">
    <source>
        <dbReference type="Proteomes" id="UP000011083"/>
    </source>
</evidence>
<dbReference type="InterPro" id="IPR001646">
    <property type="entry name" value="5peptide_repeat"/>
</dbReference>
<proteinExistence type="predicted"/>
<organism evidence="2 3">
    <name type="scientific">Acanthamoeba castellanii (strain ATCC 30010 / Neff)</name>
    <dbReference type="NCBI Taxonomy" id="1257118"/>
    <lineage>
        <taxon>Eukaryota</taxon>
        <taxon>Amoebozoa</taxon>
        <taxon>Discosea</taxon>
        <taxon>Longamoebia</taxon>
        <taxon>Centramoebida</taxon>
        <taxon>Acanthamoebidae</taxon>
        <taxon>Acanthamoeba</taxon>
    </lineage>
</organism>
<dbReference type="PANTHER" id="PTHR14136:SF17">
    <property type="entry name" value="BTB_POZ DOMAIN-CONTAINING PROTEIN KCTD9"/>
    <property type="match status" value="1"/>
</dbReference>
<dbReference type="InterPro" id="IPR000210">
    <property type="entry name" value="BTB/POZ_dom"/>
</dbReference>
<feature type="domain" description="BTB" evidence="1">
    <location>
        <begin position="39"/>
        <end position="140"/>
    </location>
</feature>
<dbReference type="Gene3D" id="3.30.710.10">
    <property type="entry name" value="Potassium Channel Kv1.1, Chain A"/>
    <property type="match status" value="1"/>
</dbReference>
<dbReference type="AlphaFoldDB" id="L8H285"/>
<protein>
    <submittedName>
        <fullName evidence="2">Pentapeptide repeat domain containing protein</fullName>
    </submittedName>
</protein>
<dbReference type="VEuPathDB" id="AmoebaDB:ACA1_265470"/>
<dbReference type="SMART" id="SM00225">
    <property type="entry name" value="BTB"/>
    <property type="match status" value="1"/>
</dbReference>
<accession>L8H285</accession>
<sequence>MEDELAALEQRIEEIRTALEAKKAKEAAFMEKLEKAQQGYIELNVGGIRYTTSRATLARYPQSMLESLVSGRFALKPMADGSVFIDRDGTHFGVLLNAMRSGVLSFPPGFVDYKALASEVEFYQLPFDVPRARGNGPIKADFTRSQFCQLLAATTQYKDFSGLRFCGLDLSDLRLFGETVASTGGFRVRLAGCDFSGSTLSHIRCQEVDFSQCSFVGADLTGGHFESCSMIACEFSDADLSATTLARCNLKQSSFVDANLSGANVTECTLTKANLTRACLDKTNLTGSALANANLKDVDTKTANWTKVTGVVLSP</sequence>
<dbReference type="InterPro" id="IPR011333">
    <property type="entry name" value="SKP1/BTB/POZ_sf"/>
</dbReference>
<keyword evidence="3" id="KW-1185">Reference proteome</keyword>
<dbReference type="KEGG" id="acan:ACA1_265470"/>
<dbReference type="EMBL" id="KB007933">
    <property type="protein sequence ID" value="ELR19342.1"/>
    <property type="molecule type" value="Genomic_DNA"/>
</dbReference>
<dbReference type="Proteomes" id="UP000011083">
    <property type="component" value="Unassembled WGS sequence"/>
</dbReference>
<evidence type="ECO:0000313" key="2">
    <source>
        <dbReference type="EMBL" id="ELR19342.1"/>
    </source>
</evidence>
<gene>
    <name evidence="2" type="ORF">ACA1_265470</name>
</gene>
<dbReference type="GO" id="GO:0051260">
    <property type="term" value="P:protein homooligomerization"/>
    <property type="evidence" value="ECO:0007669"/>
    <property type="project" value="InterPro"/>
</dbReference>